<evidence type="ECO:0000256" key="4">
    <source>
        <dbReference type="ARBA" id="ARBA00022884"/>
    </source>
</evidence>
<evidence type="ECO:0000256" key="1">
    <source>
        <dbReference type="ARBA" id="ARBA00022603"/>
    </source>
</evidence>
<evidence type="ECO:0000256" key="2">
    <source>
        <dbReference type="ARBA" id="ARBA00022679"/>
    </source>
</evidence>
<keyword evidence="3 5" id="KW-0949">S-adenosyl-L-methionine</keyword>
<dbReference type="PROSITE" id="PS51689">
    <property type="entry name" value="SAM_RNA_A_N6_MT"/>
    <property type="match status" value="1"/>
</dbReference>
<feature type="region of interest" description="Disordered" evidence="6">
    <location>
        <begin position="286"/>
        <end position="317"/>
    </location>
</feature>
<dbReference type="InterPro" id="IPR001737">
    <property type="entry name" value="KsgA/Erm"/>
</dbReference>
<sequence length="317" mass="35233">MDLRIMERYVPGVSSKPLMPPRSASGTAASRNAARREWGQNFFRSAAAARRFSDQLEDSYAPTGLPAGTLTVEIGAGSGRVTKELASAGRPLLAVEIDTHWARRLAAESLPDVTVANEDFLTLRLPRQPVRLIGNLPFVAGTRILRRCLDLGPDLMRGGVFLLQREYVGKRTGVWGGNLFNAQWEPWYDFDEGLAFSRHDFSPVPRADTLTLLVTPRRRPVLPWRERAAYQRFVQEFFDTGQMTAGDAARKVLRRGHARFVRGAGLRPADRLTDLTAQDWAALHRAAPVEREDRTDHAGRTGRPGRSAGTGRRPAGR</sequence>
<evidence type="ECO:0000313" key="9">
    <source>
        <dbReference type="Proteomes" id="UP000528608"/>
    </source>
</evidence>
<dbReference type="PANTHER" id="PTHR11727">
    <property type="entry name" value="DIMETHYLADENOSINE TRANSFERASE"/>
    <property type="match status" value="1"/>
</dbReference>
<dbReference type="GO" id="GO:0052910">
    <property type="term" value="F:23S rRNA (adenine(2085)-N(6))-dimethyltransferase activity"/>
    <property type="evidence" value="ECO:0007669"/>
    <property type="project" value="UniProtKB-EC"/>
</dbReference>
<keyword evidence="1 5" id="KW-0489">Methyltransferase</keyword>
<dbReference type="Gene3D" id="3.40.50.150">
    <property type="entry name" value="Vaccinia Virus protein VP39"/>
    <property type="match status" value="1"/>
</dbReference>
<dbReference type="PANTHER" id="PTHR11727:SF7">
    <property type="entry name" value="DIMETHYLADENOSINE TRANSFERASE-RELATED"/>
    <property type="match status" value="1"/>
</dbReference>
<feature type="domain" description="Ribosomal RNA adenine methylase transferase N-terminal" evidence="7">
    <location>
        <begin position="48"/>
        <end position="218"/>
    </location>
</feature>
<dbReference type="AlphaFoldDB" id="A0A7W8B945"/>
<dbReference type="SMART" id="SM00650">
    <property type="entry name" value="rADc"/>
    <property type="match status" value="1"/>
</dbReference>
<evidence type="ECO:0000259" key="7">
    <source>
        <dbReference type="SMART" id="SM00650"/>
    </source>
</evidence>
<dbReference type="Proteomes" id="UP000528608">
    <property type="component" value="Unassembled WGS sequence"/>
</dbReference>
<evidence type="ECO:0000256" key="6">
    <source>
        <dbReference type="SAM" id="MobiDB-lite"/>
    </source>
</evidence>
<comment type="caution">
    <text evidence="5">Lacks conserved residue(s) required for the propagation of feature annotation.</text>
</comment>
<dbReference type="GO" id="GO:0000179">
    <property type="term" value="F:rRNA (adenine-N6,N6-)-dimethyltransferase activity"/>
    <property type="evidence" value="ECO:0007669"/>
    <property type="project" value="UniProtKB-UniRule"/>
</dbReference>
<feature type="compositionally biased region" description="Basic and acidic residues" evidence="6">
    <location>
        <begin position="287"/>
        <end position="299"/>
    </location>
</feature>
<dbReference type="EMBL" id="JACHJF010000006">
    <property type="protein sequence ID" value="MBB5119070.1"/>
    <property type="molecule type" value="Genomic_DNA"/>
</dbReference>
<evidence type="ECO:0000256" key="5">
    <source>
        <dbReference type="PROSITE-ProRule" id="PRU01026"/>
    </source>
</evidence>
<dbReference type="Pfam" id="PF00398">
    <property type="entry name" value="RrnaAD"/>
    <property type="match status" value="1"/>
</dbReference>
<dbReference type="InterPro" id="IPR023165">
    <property type="entry name" value="rRNA_Ade_diMease-like_C"/>
</dbReference>
<dbReference type="EC" id="2.1.1.184" evidence="8"/>
<comment type="similarity">
    <text evidence="5">Belongs to the class I-like SAM-binding methyltransferase superfamily. rRNA adenine N(6)-methyltransferase family.</text>
</comment>
<dbReference type="NCBIfam" id="NF000499">
    <property type="entry name" value="Erm23S_rRNA_broad"/>
    <property type="match status" value="1"/>
</dbReference>
<dbReference type="GO" id="GO:0003723">
    <property type="term" value="F:RNA binding"/>
    <property type="evidence" value="ECO:0007669"/>
    <property type="project" value="UniProtKB-UniRule"/>
</dbReference>
<dbReference type="InterPro" id="IPR020598">
    <property type="entry name" value="rRNA_Ade_methylase_Trfase_N"/>
</dbReference>
<accession>A0A7W8B945</accession>
<dbReference type="InterPro" id="IPR029063">
    <property type="entry name" value="SAM-dependent_MTases_sf"/>
</dbReference>
<feature type="binding site" evidence="5">
    <location>
        <position position="135"/>
    </location>
    <ligand>
        <name>S-adenosyl-L-methionine</name>
        <dbReference type="ChEBI" id="CHEBI:59789"/>
    </ligand>
</feature>
<evidence type="ECO:0000256" key="3">
    <source>
        <dbReference type="ARBA" id="ARBA00022691"/>
    </source>
</evidence>
<comment type="caution">
    <text evidence="8">The sequence shown here is derived from an EMBL/GenBank/DDBJ whole genome shotgun (WGS) entry which is preliminary data.</text>
</comment>
<name>A0A7W8B945_STREU</name>
<evidence type="ECO:0000313" key="8">
    <source>
        <dbReference type="EMBL" id="MBB5119070.1"/>
    </source>
</evidence>
<organism evidence="8 9">
    <name type="scientific">Streptomyces eurocidicus</name>
    <name type="common">Streptoverticillium eurocidicus</name>
    <dbReference type="NCBI Taxonomy" id="66423"/>
    <lineage>
        <taxon>Bacteria</taxon>
        <taxon>Bacillati</taxon>
        <taxon>Actinomycetota</taxon>
        <taxon>Actinomycetes</taxon>
        <taxon>Kitasatosporales</taxon>
        <taxon>Streptomycetaceae</taxon>
        <taxon>Streptomyces</taxon>
    </lineage>
</organism>
<dbReference type="RefSeq" id="WP_170127710.1">
    <property type="nucleotide sequence ID" value="NZ_JACHJF010000006.1"/>
</dbReference>
<feature type="binding site" evidence="5">
    <location>
        <position position="75"/>
    </location>
    <ligand>
        <name>S-adenosyl-L-methionine</name>
        <dbReference type="ChEBI" id="CHEBI:59789"/>
    </ligand>
</feature>
<dbReference type="SUPFAM" id="SSF53335">
    <property type="entry name" value="S-adenosyl-L-methionine-dependent methyltransferases"/>
    <property type="match status" value="1"/>
</dbReference>
<feature type="binding site" evidence="5">
    <location>
        <position position="119"/>
    </location>
    <ligand>
        <name>S-adenosyl-L-methionine</name>
        <dbReference type="ChEBI" id="CHEBI:59789"/>
    </ligand>
</feature>
<feature type="binding site" evidence="5">
    <location>
        <position position="41"/>
    </location>
    <ligand>
        <name>S-adenosyl-L-methionine</name>
        <dbReference type="ChEBI" id="CHEBI:59789"/>
    </ligand>
</feature>
<feature type="binding site" evidence="5">
    <location>
        <position position="96"/>
    </location>
    <ligand>
        <name>S-adenosyl-L-methionine</name>
        <dbReference type="ChEBI" id="CHEBI:59789"/>
    </ligand>
</feature>
<gene>
    <name evidence="8" type="ORF">FHS36_002503</name>
</gene>
<dbReference type="CDD" id="cd02440">
    <property type="entry name" value="AdoMet_MTases"/>
    <property type="match status" value="1"/>
</dbReference>
<proteinExistence type="inferred from homology"/>
<protein>
    <submittedName>
        <fullName evidence="8">23S rRNA (Adenine-N6)-dimethyltransferase</fullName>
        <ecNumber evidence="8">2.1.1.184</ecNumber>
    </submittedName>
</protein>
<reference evidence="8 9" key="1">
    <citation type="submission" date="2020-08" db="EMBL/GenBank/DDBJ databases">
        <title>Genomic Encyclopedia of Type Strains, Phase III (KMG-III): the genomes of soil and plant-associated and newly described type strains.</title>
        <authorList>
            <person name="Whitman W."/>
        </authorList>
    </citation>
    <scope>NUCLEOTIDE SEQUENCE [LARGE SCALE GENOMIC DNA]</scope>
    <source>
        <strain evidence="8 9">CECT 3259</strain>
    </source>
</reference>
<keyword evidence="2 5" id="KW-0808">Transferase</keyword>
<keyword evidence="4 5" id="KW-0694">RNA-binding</keyword>
<dbReference type="Gene3D" id="1.10.8.100">
    <property type="entry name" value="Ribosomal RNA adenine dimethylase-like, domain 2"/>
    <property type="match status" value="1"/>
</dbReference>